<dbReference type="InterPro" id="IPR036186">
    <property type="entry name" value="Serpin_sf"/>
</dbReference>
<comment type="caution">
    <text evidence="3">The sequence shown here is derived from an EMBL/GenBank/DDBJ whole genome shotgun (WGS) entry which is preliminary data.</text>
</comment>
<protein>
    <submittedName>
        <fullName evidence="3">Neuroserpin</fullName>
    </submittedName>
</protein>
<dbReference type="AlphaFoldDB" id="A0A0C2MPC6"/>
<dbReference type="Gene3D" id="2.30.39.10">
    <property type="entry name" value="Alpha-1-antitrypsin, domain 1"/>
    <property type="match status" value="1"/>
</dbReference>
<keyword evidence="4" id="KW-1185">Reference proteome</keyword>
<dbReference type="Gene3D" id="3.30.497.10">
    <property type="entry name" value="Antithrombin, subunit I, domain 2"/>
    <property type="match status" value="1"/>
</dbReference>
<dbReference type="InterPro" id="IPR000215">
    <property type="entry name" value="Serpin_fam"/>
</dbReference>
<dbReference type="InterPro" id="IPR023796">
    <property type="entry name" value="Serpin_dom"/>
</dbReference>
<dbReference type="OrthoDB" id="671595at2759"/>
<dbReference type="Pfam" id="PF00079">
    <property type="entry name" value="Serpin"/>
    <property type="match status" value="1"/>
</dbReference>
<accession>A0A0C2MPC6</accession>
<dbReference type="GO" id="GO:0004867">
    <property type="term" value="F:serine-type endopeptidase inhibitor activity"/>
    <property type="evidence" value="ECO:0007669"/>
    <property type="project" value="InterPro"/>
</dbReference>
<proteinExistence type="inferred from homology"/>
<gene>
    <name evidence="3" type="ORF">RF11_08051</name>
</gene>
<feature type="domain" description="Serpin" evidence="2">
    <location>
        <begin position="3"/>
        <end position="198"/>
    </location>
</feature>
<evidence type="ECO:0000313" key="4">
    <source>
        <dbReference type="Proteomes" id="UP000031668"/>
    </source>
</evidence>
<dbReference type="PANTHER" id="PTHR11461">
    <property type="entry name" value="SERINE PROTEASE INHIBITOR, SERPIN"/>
    <property type="match status" value="1"/>
</dbReference>
<evidence type="ECO:0000259" key="2">
    <source>
        <dbReference type="Pfam" id="PF00079"/>
    </source>
</evidence>
<dbReference type="SUPFAM" id="SSF56574">
    <property type="entry name" value="Serpins"/>
    <property type="match status" value="1"/>
</dbReference>
<sequence length="233" mass="28059">MGAINLGLRGRSFEQIYRFLWNDSAINYEKDNSIFASTARIWINLEYISRYLSNMNSALFYHCHLNSHFKKISKSIFKLKHNKVDFSKPSDAVREMYKWIFLNIYKESCLNIINESILSENTLVFFYTVFINEGWEFKFDPARTERDMFYDDKNKRLQVWMMNQESYYHIYDLPNHNFRILFKKFTLPWLNAAIVLPRIGVTTQSVLKDFKVFLIIYSSIKYMFILGNLNWNK</sequence>
<dbReference type="GO" id="GO:0005615">
    <property type="term" value="C:extracellular space"/>
    <property type="evidence" value="ECO:0007669"/>
    <property type="project" value="InterPro"/>
</dbReference>
<dbReference type="EMBL" id="JWZT01004661">
    <property type="protein sequence ID" value="KII63521.1"/>
    <property type="molecule type" value="Genomic_DNA"/>
</dbReference>
<evidence type="ECO:0000313" key="3">
    <source>
        <dbReference type="EMBL" id="KII63521.1"/>
    </source>
</evidence>
<dbReference type="Proteomes" id="UP000031668">
    <property type="component" value="Unassembled WGS sequence"/>
</dbReference>
<name>A0A0C2MPC6_THEKT</name>
<dbReference type="InterPro" id="IPR042185">
    <property type="entry name" value="Serpin_sf_2"/>
</dbReference>
<reference evidence="3 4" key="1">
    <citation type="journal article" date="2014" name="Genome Biol. Evol.">
        <title>The genome of the myxosporean Thelohanellus kitauei shows adaptations to nutrient acquisition within its fish host.</title>
        <authorList>
            <person name="Yang Y."/>
            <person name="Xiong J."/>
            <person name="Zhou Z."/>
            <person name="Huo F."/>
            <person name="Miao W."/>
            <person name="Ran C."/>
            <person name="Liu Y."/>
            <person name="Zhang J."/>
            <person name="Feng J."/>
            <person name="Wang M."/>
            <person name="Wang M."/>
            <person name="Wang L."/>
            <person name="Yao B."/>
        </authorList>
    </citation>
    <scope>NUCLEOTIDE SEQUENCE [LARGE SCALE GENOMIC DNA]</scope>
    <source>
        <strain evidence="3">Wuqing</strain>
    </source>
</reference>
<dbReference type="PANTHER" id="PTHR11461:SF211">
    <property type="entry name" value="GH10112P-RELATED"/>
    <property type="match status" value="1"/>
</dbReference>
<comment type="similarity">
    <text evidence="1">Belongs to the serpin family.</text>
</comment>
<evidence type="ECO:0000256" key="1">
    <source>
        <dbReference type="ARBA" id="ARBA00009500"/>
    </source>
</evidence>
<dbReference type="InterPro" id="IPR042178">
    <property type="entry name" value="Serpin_sf_1"/>
</dbReference>
<organism evidence="3 4">
    <name type="scientific">Thelohanellus kitauei</name>
    <name type="common">Myxosporean</name>
    <dbReference type="NCBI Taxonomy" id="669202"/>
    <lineage>
        <taxon>Eukaryota</taxon>
        <taxon>Metazoa</taxon>
        <taxon>Cnidaria</taxon>
        <taxon>Myxozoa</taxon>
        <taxon>Myxosporea</taxon>
        <taxon>Bivalvulida</taxon>
        <taxon>Platysporina</taxon>
        <taxon>Myxobolidae</taxon>
        <taxon>Thelohanellus</taxon>
    </lineage>
</organism>